<protein>
    <submittedName>
        <fullName evidence="2">Uncharacterized protein</fullName>
    </submittedName>
</protein>
<organism evidence="2 3">
    <name type="scientific">Gluconacetobacter sacchari DSM 12717</name>
    <dbReference type="NCBI Taxonomy" id="1307940"/>
    <lineage>
        <taxon>Bacteria</taxon>
        <taxon>Pseudomonadati</taxon>
        <taxon>Pseudomonadota</taxon>
        <taxon>Alphaproteobacteria</taxon>
        <taxon>Acetobacterales</taxon>
        <taxon>Acetobacteraceae</taxon>
        <taxon>Gluconacetobacter</taxon>
    </lineage>
</organism>
<name>A0ABQ0P462_9PROT</name>
<gene>
    <name evidence="2" type="ORF">AA12717_0933</name>
</gene>
<evidence type="ECO:0000313" key="2">
    <source>
        <dbReference type="EMBL" id="GBQ21576.1"/>
    </source>
</evidence>
<comment type="caution">
    <text evidence="2">The sequence shown here is derived from an EMBL/GenBank/DDBJ whole genome shotgun (WGS) entry which is preliminary data.</text>
</comment>
<accession>A0ABQ0P462</accession>
<evidence type="ECO:0000313" key="3">
    <source>
        <dbReference type="Proteomes" id="UP001060895"/>
    </source>
</evidence>
<dbReference type="Proteomes" id="UP001060895">
    <property type="component" value="Unassembled WGS sequence"/>
</dbReference>
<feature type="region of interest" description="Disordered" evidence="1">
    <location>
        <begin position="1"/>
        <end position="20"/>
    </location>
</feature>
<evidence type="ECO:0000256" key="1">
    <source>
        <dbReference type="SAM" id="MobiDB-lite"/>
    </source>
</evidence>
<reference evidence="2" key="1">
    <citation type="submission" date="2013-04" db="EMBL/GenBank/DDBJ databases">
        <title>The genome sequencing project of 58 acetic acid bacteria.</title>
        <authorList>
            <person name="Okamoto-Kainuma A."/>
            <person name="Ishikawa M."/>
            <person name="Umino S."/>
            <person name="Koizumi Y."/>
            <person name="Shiwa Y."/>
            <person name="Yoshikawa H."/>
            <person name="Matsutani M."/>
            <person name="Matsushita K."/>
        </authorList>
    </citation>
    <scope>NUCLEOTIDE SEQUENCE</scope>
    <source>
        <strain evidence="2">DSM 12717</strain>
    </source>
</reference>
<proteinExistence type="predicted"/>
<dbReference type="EMBL" id="BAQP01000035">
    <property type="protein sequence ID" value="GBQ21576.1"/>
    <property type="molecule type" value="Genomic_DNA"/>
</dbReference>
<keyword evidence="3" id="KW-1185">Reference proteome</keyword>
<sequence length="152" mass="17315">MPWPESGGPDRRDPSCPGGASAQMSYVSIATMRFRPEGVEYYDRRVWRRSYEKNPHWWVLTIGDDVDDRFVIRGGAIFRASSTDPEDPSVLKAVEWYMYKNWLFLGIVTENTLWKTARFTKNNPDEPILQDTAIAAVERNVALLMTPVAGTA</sequence>